<evidence type="ECO:0000256" key="1">
    <source>
        <dbReference type="SAM" id="MobiDB-lite"/>
    </source>
</evidence>
<proteinExistence type="predicted"/>
<evidence type="ECO:0000313" key="2">
    <source>
        <dbReference type="EMBL" id="KAK5802695.1"/>
    </source>
</evidence>
<dbReference type="Proteomes" id="UP001358586">
    <property type="component" value="Chromosome 9"/>
</dbReference>
<organism evidence="2 3">
    <name type="scientific">Gossypium arboreum</name>
    <name type="common">Tree cotton</name>
    <name type="synonym">Gossypium nanking</name>
    <dbReference type="NCBI Taxonomy" id="29729"/>
    <lineage>
        <taxon>Eukaryota</taxon>
        <taxon>Viridiplantae</taxon>
        <taxon>Streptophyta</taxon>
        <taxon>Embryophyta</taxon>
        <taxon>Tracheophyta</taxon>
        <taxon>Spermatophyta</taxon>
        <taxon>Magnoliopsida</taxon>
        <taxon>eudicotyledons</taxon>
        <taxon>Gunneridae</taxon>
        <taxon>Pentapetalae</taxon>
        <taxon>rosids</taxon>
        <taxon>malvids</taxon>
        <taxon>Malvales</taxon>
        <taxon>Malvaceae</taxon>
        <taxon>Malvoideae</taxon>
        <taxon>Gossypium</taxon>
    </lineage>
</organism>
<keyword evidence="3" id="KW-1185">Reference proteome</keyword>
<sequence>MARASIVKGKGKGKGKGLDVGSKGRPQSGGENKESMARASIVKGKGKGKGKGLDVGSRLKDDESGNPGKIIVEIRLAMEEIVKTIDLAIV</sequence>
<comment type="caution">
    <text evidence="2">The sequence shown here is derived from an EMBL/GenBank/DDBJ whole genome shotgun (WGS) entry which is preliminary data.</text>
</comment>
<name>A0ABR0NN50_GOSAR</name>
<dbReference type="EMBL" id="JARKNE010000009">
    <property type="protein sequence ID" value="KAK5802695.1"/>
    <property type="molecule type" value="Genomic_DNA"/>
</dbReference>
<reference evidence="2 3" key="1">
    <citation type="submission" date="2023-03" db="EMBL/GenBank/DDBJ databases">
        <title>WGS of Gossypium arboreum.</title>
        <authorList>
            <person name="Yu D."/>
        </authorList>
    </citation>
    <scope>NUCLEOTIDE SEQUENCE [LARGE SCALE GENOMIC DNA]</scope>
    <source>
        <tissue evidence="2">Leaf</tissue>
    </source>
</reference>
<feature type="region of interest" description="Disordered" evidence="1">
    <location>
        <begin position="1"/>
        <end position="62"/>
    </location>
</feature>
<accession>A0ABR0NN50</accession>
<evidence type="ECO:0000313" key="3">
    <source>
        <dbReference type="Proteomes" id="UP001358586"/>
    </source>
</evidence>
<protein>
    <submittedName>
        <fullName evidence="2">Uncharacterized protein</fullName>
    </submittedName>
</protein>
<gene>
    <name evidence="2" type="ORF">PVK06_030310</name>
</gene>